<organism evidence="1 2">
    <name type="scientific">Dongia sedimenti</name>
    <dbReference type="NCBI Taxonomy" id="3064282"/>
    <lineage>
        <taxon>Bacteria</taxon>
        <taxon>Pseudomonadati</taxon>
        <taxon>Pseudomonadota</taxon>
        <taxon>Alphaproteobacteria</taxon>
        <taxon>Rhodospirillales</taxon>
        <taxon>Dongiaceae</taxon>
        <taxon>Dongia</taxon>
    </lineage>
</organism>
<gene>
    <name evidence="1" type="ORF">Q8A70_27425</name>
</gene>
<reference evidence="2" key="1">
    <citation type="submission" date="2023-08" db="EMBL/GenBank/DDBJ databases">
        <title>Rhodospirillaceae gen. nov., a novel taxon isolated from the Yangtze River Yuezi River estuary sludge.</title>
        <authorList>
            <person name="Ruan L."/>
        </authorList>
    </citation>
    <scope>NUCLEOTIDE SEQUENCE [LARGE SCALE GENOMIC DNA]</scope>
    <source>
        <strain evidence="2">R-7</strain>
    </source>
</reference>
<dbReference type="Proteomes" id="UP001230156">
    <property type="component" value="Unassembled WGS sequence"/>
</dbReference>
<evidence type="ECO:0000313" key="1">
    <source>
        <dbReference type="EMBL" id="MDQ7251447.1"/>
    </source>
</evidence>
<protein>
    <submittedName>
        <fullName evidence="1">Uncharacterized protein</fullName>
    </submittedName>
</protein>
<comment type="caution">
    <text evidence="1">The sequence shown here is derived from an EMBL/GenBank/DDBJ whole genome shotgun (WGS) entry which is preliminary data.</text>
</comment>
<feature type="non-terminal residue" evidence="1">
    <location>
        <position position="72"/>
    </location>
</feature>
<name>A0ABU0YUQ6_9PROT</name>
<keyword evidence="2" id="KW-1185">Reference proteome</keyword>
<dbReference type="EMBL" id="JAUYVI010000012">
    <property type="protein sequence ID" value="MDQ7251447.1"/>
    <property type="molecule type" value="Genomic_DNA"/>
</dbReference>
<accession>A0ABU0YUQ6</accession>
<evidence type="ECO:0000313" key="2">
    <source>
        <dbReference type="Proteomes" id="UP001230156"/>
    </source>
</evidence>
<sequence>MDAKAKPWHDETFGVENRAMTIQEFAAPATELSLHTPEFRRYLNSTSVTSIVVCQEEEGTDALRLVFVGEDG</sequence>
<proteinExistence type="predicted"/>
<dbReference type="RefSeq" id="WP_379961839.1">
    <property type="nucleotide sequence ID" value="NZ_JAUYVI010000012.1"/>
</dbReference>